<proteinExistence type="predicted"/>
<dbReference type="AlphaFoldDB" id="A0A814H4D6"/>
<evidence type="ECO:0000313" key="3">
    <source>
        <dbReference type="EMBL" id="CAF1004985.1"/>
    </source>
</evidence>
<keyword evidence="2" id="KW-0472">Membrane</keyword>
<feature type="non-terminal residue" evidence="3">
    <location>
        <position position="1"/>
    </location>
</feature>
<dbReference type="EMBL" id="CAJNOQ010003294">
    <property type="protein sequence ID" value="CAF1004985.1"/>
    <property type="molecule type" value="Genomic_DNA"/>
</dbReference>
<sequence>NETETLTTTIEILSTLVLSLRQRSNSIRQKTLLQPPCDYQTESRRSSISGGRRPSFQETESSKSRSNLRNFYIFFGILFVFILTAVVYSFIRMVYNQPI</sequence>
<feature type="transmembrane region" description="Helical" evidence="2">
    <location>
        <begin position="71"/>
        <end position="91"/>
    </location>
</feature>
<comment type="caution">
    <text evidence="3">The sequence shown here is derived from an EMBL/GenBank/DDBJ whole genome shotgun (WGS) entry which is preliminary data.</text>
</comment>
<accession>A0A814H4D6</accession>
<organism evidence="3 5">
    <name type="scientific">Didymodactylos carnosus</name>
    <dbReference type="NCBI Taxonomy" id="1234261"/>
    <lineage>
        <taxon>Eukaryota</taxon>
        <taxon>Metazoa</taxon>
        <taxon>Spiralia</taxon>
        <taxon>Gnathifera</taxon>
        <taxon>Rotifera</taxon>
        <taxon>Eurotatoria</taxon>
        <taxon>Bdelloidea</taxon>
        <taxon>Philodinida</taxon>
        <taxon>Philodinidae</taxon>
        <taxon>Didymodactylos</taxon>
    </lineage>
</organism>
<dbReference type="Proteomes" id="UP000663829">
    <property type="component" value="Unassembled WGS sequence"/>
</dbReference>
<keyword evidence="2" id="KW-0812">Transmembrane</keyword>
<evidence type="ECO:0000313" key="5">
    <source>
        <dbReference type="Proteomes" id="UP000663829"/>
    </source>
</evidence>
<keyword evidence="2" id="KW-1133">Transmembrane helix</keyword>
<name>A0A814H4D6_9BILA</name>
<dbReference type="Proteomes" id="UP000681722">
    <property type="component" value="Unassembled WGS sequence"/>
</dbReference>
<keyword evidence="5" id="KW-1185">Reference proteome</keyword>
<evidence type="ECO:0000256" key="2">
    <source>
        <dbReference type="SAM" id="Phobius"/>
    </source>
</evidence>
<protein>
    <submittedName>
        <fullName evidence="3">Uncharacterized protein</fullName>
    </submittedName>
</protein>
<dbReference type="EMBL" id="CAJOBC010003294">
    <property type="protein sequence ID" value="CAF3776337.1"/>
    <property type="molecule type" value="Genomic_DNA"/>
</dbReference>
<feature type="region of interest" description="Disordered" evidence="1">
    <location>
        <begin position="36"/>
        <end position="64"/>
    </location>
</feature>
<gene>
    <name evidence="3" type="ORF">GPM918_LOCUS13961</name>
    <name evidence="4" type="ORF">SRO942_LOCUS13961</name>
</gene>
<evidence type="ECO:0000256" key="1">
    <source>
        <dbReference type="SAM" id="MobiDB-lite"/>
    </source>
</evidence>
<evidence type="ECO:0000313" key="4">
    <source>
        <dbReference type="EMBL" id="CAF3776337.1"/>
    </source>
</evidence>
<reference evidence="3" key="1">
    <citation type="submission" date="2021-02" db="EMBL/GenBank/DDBJ databases">
        <authorList>
            <person name="Nowell W R."/>
        </authorList>
    </citation>
    <scope>NUCLEOTIDE SEQUENCE</scope>
</reference>